<dbReference type="Proteomes" id="UP000215002">
    <property type="component" value="Chromosome"/>
</dbReference>
<dbReference type="KEGG" id="muc:MuYL_4801"/>
<dbReference type="RefSeq" id="WP_094572670.1">
    <property type="nucleotide sequence ID" value="NZ_CP022743.1"/>
</dbReference>
<dbReference type="SUPFAM" id="SSF54909">
    <property type="entry name" value="Dimeric alpha+beta barrel"/>
    <property type="match status" value="1"/>
</dbReference>
<reference evidence="3 4" key="1">
    <citation type="submission" date="2017-08" db="EMBL/GenBank/DDBJ databases">
        <title>Complete genome sequence of Mucilaginibacter sp. strain BJC16-A31.</title>
        <authorList>
            <consortium name="Henan University of Science and Technology"/>
            <person name="You X."/>
        </authorList>
    </citation>
    <scope>NUCLEOTIDE SEQUENCE [LARGE SCALE GENOMIC DNA]</scope>
    <source>
        <strain evidence="3 4">BJC16-A31</strain>
    </source>
</reference>
<evidence type="ECO:0000313" key="3">
    <source>
        <dbReference type="EMBL" id="ASU36684.1"/>
    </source>
</evidence>
<dbReference type="Gene3D" id="3.30.70.1060">
    <property type="entry name" value="Dimeric alpha+beta barrel"/>
    <property type="match status" value="1"/>
</dbReference>
<dbReference type="InterPro" id="IPR011008">
    <property type="entry name" value="Dimeric_a/b-barrel"/>
</dbReference>
<dbReference type="PANTHER" id="PTHR35174">
    <property type="entry name" value="BLL7171 PROTEIN-RELATED"/>
    <property type="match status" value="1"/>
</dbReference>
<dbReference type="OrthoDB" id="7782105at2"/>
<dbReference type="EMBL" id="CP022743">
    <property type="protein sequence ID" value="ASU36684.1"/>
    <property type="molecule type" value="Genomic_DNA"/>
</dbReference>
<dbReference type="PANTHER" id="PTHR35174:SF1">
    <property type="entry name" value="BLL0086 PROTEIN"/>
    <property type="match status" value="1"/>
</dbReference>
<organism evidence="3 4">
    <name type="scientific">Mucilaginibacter xinganensis</name>
    <dbReference type="NCBI Taxonomy" id="1234841"/>
    <lineage>
        <taxon>Bacteria</taxon>
        <taxon>Pseudomonadati</taxon>
        <taxon>Bacteroidota</taxon>
        <taxon>Sphingobacteriia</taxon>
        <taxon>Sphingobacteriales</taxon>
        <taxon>Sphingobacteriaceae</taxon>
        <taxon>Mucilaginibacter</taxon>
    </lineage>
</organism>
<evidence type="ECO:0000313" key="4">
    <source>
        <dbReference type="Proteomes" id="UP000215002"/>
    </source>
</evidence>
<feature type="domain" description="YCII-related" evidence="2">
    <location>
        <begin position="4"/>
        <end position="109"/>
    </location>
</feature>
<accession>A0A223P3Z0</accession>
<name>A0A223P3Z0_9SPHI</name>
<protein>
    <recommendedName>
        <fullName evidence="2">YCII-related domain-containing protein</fullName>
    </recommendedName>
</protein>
<evidence type="ECO:0000259" key="2">
    <source>
        <dbReference type="Pfam" id="PF03795"/>
    </source>
</evidence>
<dbReference type="Pfam" id="PF03795">
    <property type="entry name" value="YCII"/>
    <property type="match status" value="1"/>
</dbReference>
<sequence length="124" mass="13692">MNEYALIMRHEDGTKIASPEQMQIWMKQTMDWIGSIAAQNKFVSGTGLPFDDALVVHSNNMVTNGPFGEIKETIGGFVIVKAESAHEAAEFAKGCPVLQGEGNTMEVRRIAKNDGTHQKFKRPL</sequence>
<comment type="similarity">
    <text evidence="1">Belongs to the YciI family.</text>
</comment>
<gene>
    <name evidence="3" type="ORF">MuYL_4801</name>
</gene>
<dbReference type="AlphaFoldDB" id="A0A223P3Z0"/>
<dbReference type="InterPro" id="IPR005545">
    <property type="entry name" value="YCII"/>
</dbReference>
<keyword evidence="4" id="KW-1185">Reference proteome</keyword>
<evidence type="ECO:0000256" key="1">
    <source>
        <dbReference type="ARBA" id="ARBA00007689"/>
    </source>
</evidence>
<proteinExistence type="inferred from homology"/>